<dbReference type="PANTHER" id="PTHR28657:SF5">
    <property type="entry name" value="INDOLEAMINE 2,3-DIOXYGENASE"/>
    <property type="match status" value="1"/>
</dbReference>
<protein>
    <recommendedName>
        <fullName evidence="5">Indoleamine 2,3-dioxygenase</fullName>
        <ecNumber evidence="5">1.13.11.52</ecNumber>
    </recommendedName>
</protein>
<comment type="similarity">
    <text evidence="1 5">Belongs to the indoleamine 2,3-dioxygenase family.</text>
</comment>
<dbReference type="PROSITE" id="PS00876">
    <property type="entry name" value="IDO_1"/>
    <property type="match status" value="1"/>
</dbReference>
<dbReference type="EMBL" id="ML994650">
    <property type="protein sequence ID" value="KAF2181954.1"/>
    <property type="molecule type" value="Genomic_DNA"/>
</dbReference>
<feature type="binding site" description="proximal binding residue" evidence="4">
    <location>
        <position position="362"/>
    </location>
    <ligand>
        <name>heme b</name>
        <dbReference type="ChEBI" id="CHEBI:60344"/>
    </ligand>
    <ligandPart>
        <name>Fe</name>
        <dbReference type="ChEBI" id="CHEBI:18248"/>
    </ligandPart>
</feature>
<dbReference type="Proteomes" id="UP000800200">
    <property type="component" value="Unassembled WGS sequence"/>
</dbReference>
<dbReference type="InterPro" id="IPR000898">
    <property type="entry name" value="Indolamine_dOase"/>
</dbReference>
<dbReference type="Gene3D" id="1.20.58.480">
    <property type="match status" value="1"/>
</dbReference>
<evidence type="ECO:0000313" key="6">
    <source>
        <dbReference type="EMBL" id="KAF2181954.1"/>
    </source>
</evidence>
<keyword evidence="3 4" id="KW-0408">Iron</keyword>
<keyword evidence="4 5" id="KW-0349">Heme</keyword>
<evidence type="ECO:0000256" key="2">
    <source>
        <dbReference type="ARBA" id="ARBA00022723"/>
    </source>
</evidence>
<dbReference type="FunFam" id="1.20.58.480:FF:000004">
    <property type="entry name" value="Indoleamine 2,3-dioxygenase subfamily"/>
    <property type="match status" value="1"/>
</dbReference>
<dbReference type="PANTHER" id="PTHR28657">
    <property type="entry name" value="INDOLEAMINE 2,3-DIOXYGENASE"/>
    <property type="match status" value="1"/>
</dbReference>
<evidence type="ECO:0000256" key="3">
    <source>
        <dbReference type="ARBA" id="ARBA00023004"/>
    </source>
</evidence>
<dbReference type="AlphaFoldDB" id="A0A6A6DQV1"/>
<comment type="catalytic activity">
    <reaction evidence="5">
        <text>L-tryptophan + O2 = N-formyl-L-kynurenine</text>
        <dbReference type="Rhea" id="RHEA:24536"/>
        <dbReference type="ChEBI" id="CHEBI:15379"/>
        <dbReference type="ChEBI" id="CHEBI:57912"/>
        <dbReference type="ChEBI" id="CHEBI:58629"/>
    </reaction>
</comment>
<evidence type="ECO:0000313" key="7">
    <source>
        <dbReference type="Proteomes" id="UP000800200"/>
    </source>
</evidence>
<dbReference type="InterPro" id="IPR037217">
    <property type="entry name" value="Trp/Indoleamine_2_3_dOase-like"/>
</dbReference>
<comment type="function">
    <text evidence="5">Produces N-formyl-kynurenine through the oxidation of tryptophan.</text>
</comment>
<keyword evidence="2 4" id="KW-0479">Metal-binding</keyword>
<dbReference type="GO" id="GO:0034354">
    <property type="term" value="P:'de novo' NAD+ biosynthetic process from L-tryptophan"/>
    <property type="evidence" value="ECO:0007669"/>
    <property type="project" value="TreeGrafter"/>
</dbReference>
<dbReference type="GO" id="GO:0019441">
    <property type="term" value="P:L-tryptophan catabolic process to kynurenine"/>
    <property type="evidence" value="ECO:0007669"/>
    <property type="project" value="UniProtKB-UniRule"/>
</dbReference>
<dbReference type="GO" id="GO:0033754">
    <property type="term" value="F:indoleamine 2,3-dioxygenase activity"/>
    <property type="evidence" value="ECO:0007669"/>
    <property type="project" value="UniProtKB-EC"/>
</dbReference>
<dbReference type="Pfam" id="PF01231">
    <property type="entry name" value="IDO"/>
    <property type="match status" value="1"/>
</dbReference>
<dbReference type="OrthoDB" id="540174at2759"/>
<keyword evidence="5" id="KW-0560">Oxidoreductase</keyword>
<keyword evidence="5 6" id="KW-0223">Dioxygenase</keyword>
<reference evidence="6" key="1">
    <citation type="journal article" date="2020" name="Stud. Mycol.">
        <title>101 Dothideomycetes genomes: a test case for predicting lifestyles and emergence of pathogens.</title>
        <authorList>
            <person name="Haridas S."/>
            <person name="Albert R."/>
            <person name="Binder M."/>
            <person name="Bloem J."/>
            <person name="Labutti K."/>
            <person name="Salamov A."/>
            <person name="Andreopoulos B."/>
            <person name="Baker S."/>
            <person name="Barry K."/>
            <person name="Bills G."/>
            <person name="Bluhm B."/>
            <person name="Cannon C."/>
            <person name="Castanera R."/>
            <person name="Culley D."/>
            <person name="Daum C."/>
            <person name="Ezra D."/>
            <person name="Gonzalez J."/>
            <person name="Henrissat B."/>
            <person name="Kuo A."/>
            <person name="Liang C."/>
            <person name="Lipzen A."/>
            <person name="Lutzoni F."/>
            <person name="Magnuson J."/>
            <person name="Mondo S."/>
            <person name="Nolan M."/>
            <person name="Ohm R."/>
            <person name="Pangilinan J."/>
            <person name="Park H.-J."/>
            <person name="Ramirez L."/>
            <person name="Alfaro M."/>
            <person name="Sun H."/>
            <person name="Tritt A."/>
            <person name="Yoshinaga Y."/>
            <person name="Zwiers L.-H."/>
            <person name="Turgeon B."/>
            <person name="Goodwin S."/>
            <person name="Spatafora J."/>
            <person name="Crous P."/>
            <person name="Grigoriev I."/>
        </authorList>
    </citation>
    <scope>NUCLEOTIDE SEQUENCE</scope>
    <source>
        <strain evidence="6">CBS 207.26</strain>
    </source>
</reference>
<evidence type="ECO:0000256" key="1">
    <source>
        <dbReference type="ARBA" id="ARBA00007119"/>
    </source>
</evidence>
<dbReference type="SUPFAM" id="SSF140959">
    <property type="entry name" value="Indolic compounds 2,3-dioxygenase-like"/>
    <property type="match status" value="1"/>
</dbReference>
<proteinExistence type="inferred from homology"/>
<keyword evidence="7" id="KW-1185">Reference proteome</keyword>
<dbReference type="EC" id="1.13.11.52" evidence="5"/>
<organism evidence="6 7">
    <name type="scientific">Zopfia rhizophila CBS 207.26</name>
    <dbReference type="NCBI Taxonomy" id="1314779"/>
    <lineage>
        <taxon>Eukaryota</taxon>
        <taxon>Fungi</taxon>
        <taxon>Dikarya</taxon>
        <taxon>Ascomycota</taxon>
        <taxon>Pezizomycotina</taxon>
        <taxon>Dothideomycetes</taxon>
        <taxon>Dothideomycetes incertae sedis</taxon>
        <taxon>Zopfiaceae</taxon>
        <taxon>Zopfia</taxon>
    </lineage>
</organism>
<sequence length="486" mass="54017">MIPPLPRLCDYDISPRNGFLPTEIPLDLLPDAYYSPWETIVRNFQSLILSKRLRRIVDALPVLSTDFLLTEAEWRRAYSILGFIAHAYVWGGDTPSDTVPPPVSIPFLRACQRLELPPVATYAGVALWNWKPIFSEEPTDSLDNLSTLLTFTGSLDESWFYLVSVAIEAKAGPTVPMMIEAIAAARRNDSHTVTNCLRSFAETLDELGSVLERMYESCDPHVFYHRIRPFLAGGKDMGEAGLPNGVMFDDGTGNPPYVQFSGGSNAQSSVIQFFDIILGIEHRPTGEKRSDSSDSEGGIPAPSHNFILDMRKYMPGPHRRFLEHVASVANIREYVATHRSNRALVTAFDACLAMLRAFRDKHIQMVSRYIIIKSRESRSHSRSLSPKQAAVHRINIANTIHRGDGRKLRGTGGTALIPFLKQARDETGEPAIDAWARRLLNNGPAEFSDGVARLTKMSEHTNGEVEIVGLAGTWSVDDSEGGICHW</sequence>
<dbReference type="GO" id="GO:0046872">
    <property type="term" value="F:metal ion binding"/>
    <property type="evidence" value="ECO:0007669"/>
    <property type="project" value="UniProtKB-UniRule"/>
</dbReference>
<name>A0A6A6DQV1_9PEZI</name>
<dbReference type="GO" id="GO:0020037">
    <property type="term" value="F:heme binding"/>
    <property type="evidence" value="ECO:0007669"/>
    <property type="project" value="UniProtKB-UniRule"/>
</dbReference>
<dbReference type="GO" id="GO:0005737">
    <property type="term" value="C:cytoplasm"/>
    <property type="evidence" value="ECO:0007669"/>
    <property type="project" value="TreeGrafter"/>
</dbReference>
<evidence type="ECO:0000256" key="5">
    <source>
        <dbReference type="RuleBase" id="RU369119"/>
    </source>
</evidence>
<accession>A0A6A6DQV1</accession>
<gene>
    <name evidence="6" type="ORF">K469DRAFT_588046</name>
</gene>
<evidence type="ECO:0000256" key="4">
    <source>
        <dbReference type="PIRSR" id="PIRSR600898-1"/>
    </source>
</evidence>